<proteinExistence type="predicted"/>
<protein>
    <submittedName>
        <fullName evidence="2">Uncharacterized protein</fullName>
    </submittedName>
</protein>
<accession>A0AAE1FWJ6</accession>
<dbReference type="Proteomes" id="UP001286313">
    <property type="component" value="Unassembled WGS sequence"/>
</dbReference>
<dbReference type="EMBL" id="JAWQEG010001277">
    <property type="protein sequence ID" value="KAK3880876.1"/>
    <property type="molecule type" value="Genomic_DNA"/>
</dbReference>
<organism evidence="2 3">
    <name type="scientific">Petrolisthes cinctipes</name>
    <name type="common">Flat porcelain crab</name>
    <dbReference type="NCBI Taxonomy" id="88211"/>
    <lineage>
        <taxon>Eukaryota</taxon>
        <taxon>Metazoa</taxon>
        <taxon>Ecdysozoa</taxon>
        <taxon>Arthropoda</taxon>
        <taxon>Crustacea</taxon>
        <taxon>Multicrustacea</taxon>
        <taxon>Malacostraca</taxon>
        <taxon>Eumalacostraca</taxon>
        <taxon>Eucarida</taxon>
        <taxon>Decapoda</taxon>
        <taxon>Pleocyemata</taxon>
        <taxon>Anomura</taxon>
        <taxon>Galatheoidea</taxon>
        <taxon>Porcellanidae</taxon>
        <taxon>Petrolisthes</taxon>
    </lineage>
</organism>
<comment type="caution">
    <text evidence="2">The sequence shown here is derived from an EMBL/GenBank/DDBJ whole genome shotgun (WGS) entry which is preliminary data.</text>
</comment>
<name>A0AAE1FWJ6_PETCI</name>
<evidence type="ECO:0000256" key="1">
    <source>
        <dbReference type="SAM" id="Phobius"/>
    </source>
</evidence>
<keyword evidence="1" id="KW-0472">Membrane</keyword>
<reference evidence="2" key="1">
    <citation type="submission" date="2023-10" db="EMBL/GenBank/DDBJ databases">
        <title>Genome assemblies of two species of porcelain crab, Petrolisthes cinctipes and Petrolisthes manimaculis (Anomura: Porcellanidae).</title>
        <authorList>
            <person name="Angst P."/>
        </authorList>
    </citation>
    <scope>NUCLEOTIDE SEQUENCE</scope>
    <source>
        <strain evidence="2">PB745_01</strain>
        <tissue evidence="2">Gill</tissue>
    </source>
</reference>
<feature type="non-terminal residue" evidence="2">
    <location>
        <position position="1"/>
    </location>
</feature>
<gene>
    <name evidence="2" type="ORF">Pcinc_014652</name>
</gene>
<keyword evidence="3" id="KW-1185">Reference proteome</keyword>
<sequence>VRYLQQEVRVGCCTDVIYLTFPISVVLMTWLHLCVALDLVGGWYTFRREMPHWLPDL</sequence>
<dbReference type="AlphaFoldDB" id="A0AAE1FWJ6"/>
<evidence type="ECO:0000313" key="3">
    <source>
        <dbReference type="Proteomes" id="UP001286313"/>
    </source>
</evidence>
<feature type="transmembrane region" description="Helical" evidence="1">
    <location>
        <begin position="16"/>
        <end position="40"/>
    </location>
</feature>
<evidence type="ECO:0000313" key="2">
    <source>
        <dbReference type="EMBL" id="KAK3880876.1"/>
    </source>
</evidence>
<keyword evidence="1" id="KW-0812">Transmembrane</keyword>
<keyword evidence="1" id="KW-1133">Transmembrane helix</keyword>